<dbReference type="EMBL" id="CYXP01000007">
    <property type="protein sequence ID" value="CUN25981.1"/>
    <property type="molecule type" value="Genomic_DNA"/>
</dbReference>
<gene>
    <name evidence="1" type="ORF">ERS852429_02994</name>
    <name evidence="2" type="ORF">P2T59_05465</name>
</gene>
<proteinExistence type="predicted"/>
<dbReference type="AlphaFoldDB" id="A0A173VFN9"/>
<evidence type="ECO:0000313" key="2">
    <source>
        <dbReference type="EMBL" id="WET65437.1"/>
    </source>
</evidence>
<dbReference type="EMBL" id="CP120353">
    <property type="protein sequence ID" value="WET65437.1"/>
    <property type="molecule type" value="Genomic_DNA"/>
</dbReference>
<evidence type="ECO:0000313" key="1">
    <source>
        <dbReference type="EMBL" id="CUN25981.1"/>
    </source>
</evidence>
<reference evidence="2" key="2">
    <citation type="submission" date="2023-03" db="EMBL/GenBank/DDBJ databases">
        <title>Parabacteroides distasonis, a bacteria resistant against UC.</title>
        <authorList>
            <person name="Dai W."/>
        </authorList>
    </citation>
    <scope>NUCLEOTIDE SEQUENCE</scope>
    <source>
        <strain evidence="2">F1-28</strain>
    </source>
</reference>
<dbReference type="RefSeq" id="WP_057319722.1">
    <property type="nucleotide sequence ID" value="NZ_CP072231.1"/>
</dbReference>
<evidence type="ECO:0000313" key="3">
    <source>
        <dbReference type="Proteomes" id="UP000095591"/>
    </source>
</evidence>
<accession>A0A173VFN9</accession>
<dbReference type="Proteomes" id="UP000095591">
    <property type="component" value="Unassembled WGS sequence"/>
</dbReference>
<protein>
    <submittedName>
        <fullName evidence="1">Uncharacterized protein</fullName>
    </submittedName>
</protein>
<dbReference type="Proteomes" id="UP001221009">
    <property type="component" value="Chromosome"/>
</dbReference>
<name>A0A173VFN9_PARDI</name>
<reference evidence="1 3" key="1">
    <citation type="submission" date="2015-09" db="EMBL/GenBank/DDBJ databases">
        <authorList>
            <consortium name="Pathogen Informatics"/>
        </authorList>
    </citation>
    <scope>NUCLEOTIDE SEQUENCE [LARGE SCALE GENOMIC DNA]</scope>
    <source>
        <strain evidence="1 3">2789STDY5608872</strain>
    </source>
</reference>
<sequence>MRDRKIIQPRVDMRGFELTITLLRCEIEYDVDFETWKVGDVSGLPGKERAGLETSEETADWMFRQVNDALSEATGHLRAFSPWVQSRAVTDEVKDDREWIINLVMERGWRGDPRRLAVYIHRFVVDSVLSFWYRMVDPSRVQMYASQKEEDRRNIINEARETQVKDVYFRL</sequence>
<organism evidence="1 3">
    <name type="scientific">Parabacteroides distasonis</name>
    <dbReference type="NCBI Taxonomy" id="823"/>
    <lineage>
        <taxon>Bacteria</taxon>
        <taxon>Pseudomonadati</taxon>
        <taxon>Bacteroidota</taxon>
        <taxon>Bacteroidia</taxon>
        <taxon>Bacteroidales</taxon>
        <taxon>Tannerellaceae</taxon>
        <taxon>Parabacteroides</taxon>
    </lineage>
</organism>